<protein>
    <submittedName>
        <fullName evidence="2">Uncharacterized protein</fullName>
    </submittedName>
</protein>
<organism evidence="2 3">
    <name type="scientific">Yoonia litorea</name>
    <dbReference type="NCBI Taxonomy" id="1123755"/>
    <lineage>
        <taxon>Bacteria</taxon>
        <taxon>Pseudomonadati</taxon>
        <taxon>Pseudomonadota</taxon>
        <taxon>Alphaproteobacteria</taxon>
        <taxon>Rhodobacterales</taxon>
        <taxon>Paracoccaceae</taxon>
        <taxon>Yoonia</taxon>
    </lineage>
</organism>
<name>A0A1I6N2B7_9RHOB</name>
<gene>
    <name evidence="2" type="ORF">SAMN05444714_3114</name>
</gene>
<evidence type="ECO:0000256" key="1">
    <source>
        <dbReference type="SAM" id="Phobius"/>
    </source>
</evidence>
<sequence>MSYRRPIEAVEDYTNAFLATLWVILFMSFWVIAAALGYIWLAIVAYGINEVFKWIGRVRSS</sequence>
<reference evidence="2 3" key="1">
    <citation type="submission" date="2016-10" db="EMBL/GenBank/DDBJ databases">
        <authorList>
            <person name="de Groot N.N."/>
        </authorList>
    </citation>
    <scope>NUCLEOTIDE SEQUENCE [LARGE SCALE GENOMIC DNA]</scope>
    <source>
        <strain evidence="2 3">DSM 29433</strain>
    </source>
</reference>
<evidence type="ECO:0000313" key="3">
    <source>
        <dbReference type="Proteomes" id="UP000198926"/>
    </source>
</evidence>
<dbReference type="RefSeq" id="WP_090210336.1">
    <property type="nucleotide sequence ID" value="NZ_FOZM01000003.1"/>
</dbReference>
<dbReference type="STRING" id="1123755.SAMN05444714_3114"/>
<keyword evidence="1" id="KW-0472">Membrane</keyword>
<feature type="transmembrane region" description="Helical" evidence="1">
    <location>
        <begin position="20"/>
        <end position="48"/>
    </location>
</feature>
<keyword evidence="1" id="KW-1133">Transmembrane helix</keyword>
<dbReference type="AlphaFoldDB" id="A0A1I6N2B7"/>
<keyword evidence="3" id="KW-1185">Reference proteome</keyword>
<dbReference type="OrthoDB" id="7652287at2"/>
<dbReference type="Proteomes" id="UP000198926">
    <property type="component" value="Unassembled WGS sequence"/>
</dbReference>
<dbReference type="EMBL" id="FOZM01000003">
    <property type="protein sequence ID" value="SFS22054.1"/>
    <property type="molecule type" value="Genomic_DNA"/>
</dbReference>
<keyword evidence="1" id="KW-0812">Transmembrane</keyword>
<evidence type="ECO:0000313" key="2">
    <source>
        <dbReference type="EMBL" id="SFS22054.1"/>
    </source>
</evidence>
<proteinExistence type="predicted"/>
<accession>A0A1I6N2B7</accession>